<dbReference type="Pfam" id="PF02378">
    <property type="entry name" value="PTS_EIIC"/>
    <property type="match status" value="1"/>
</dbReference>
<dbReference type="EMBL" id="AWQU01000059">
    <property type="protein sequence ID" value="KFB07825.1"/>
    <property type="molecule type" value="Genomic_DNA"/>
</dbReference>
<evidence type="ECO:0000259" key="14">
    <source>
        <dbReference type="PROSITE" id="PS51098"/>
    </source>
</evidence>
<dbReference type="InterPro" id="IPR018113">
    <property type="entry name" value="PTrfase_EIIB_Cys"/>
</dbReference>
<dbReference type="SUPFAM" id="SSF51261">
    <property type="entry name" value="Duplicated hybrid motif"/>
    <property type="match status" value="1"/>
</dbReference>
<feature type="transmembrane region" description="Helical" evidence="12">
    <location>
        <begin position="45"/>
        <end position="69"/>
    </location>
</feature>
<dbReference type="PANTHER" id="PTHR30009">
    <property type="entry name" value="CYTOCHROME C-TYPE SYNTHESIS PROTEIN AND PTS TRANSMEMBRANE COMPONENT"/>
    <property type="match status" value="1"/>
</dbReference>
<feature type="transmembrane region" description="Helical" evidence="12">
    <location>
        <begin position="467"/>
        <end position="488"/>
    </location>
</feature>
<feature type="transmembrane region" description="Helical" evidence="12">
    <location>
        <begin position="361"/>
        <end position="379"/>
    </location>
</feature>
<evidence type="ECO:0000256" key="7">
    <source>
        <dbReference type="ARBA" id="ARBA00022692"/>
    </source>
</evidence>
<dbReference type="GO" id="GO:0008982">
    <property type="term" value="F:protein-N(PI)-phosphohistidine-sugar phosphotransferase activity"/>
    <property type="evidence" value="ECO:0007669"/>
    <property type="project" value="InterPro"/>
</dbReference>
<dbReference type="PANTHER" id="PTHR30009:SF20">
    <property type="entry name" value="PTS SYSTEM GLUCOSE-SPECIFIC EIICB COMPONENT-RELATED"/>
    <property type="match status" value="1"/>
</dbReference>
<evidence type="ECO:0000256" key="3">
    <source>
        <dbReference type="ARBA" id="ARBA00022475"/>
    </source>
</evidence>
<reference evidence="16 17" key="1">
    <citation type="journal article" date="2014" name="PLoS ONE">
        <title>Reduction of Hydrogen Peroxide Accumulation and Toxicity by a Catalase from Mycoplasma iowae.</title>
        <authorList>
            <person name="Pritchard R.E."/>
            <person name="Prassinos A.J."/>
            <person name="Osborne J.D."/>
            <person name="Raviv Z."/>
            <person name="Balish M.F."/>
        </authorList>
    </citation>
    <scope>NUCLEOTIDE SEQUENCE [LARGE SCALE GENOMIC DNA]</scope>
    <source>
        <strain evidence="16 17">DK-CPA</strain>
    </source>
</reference>
<evidence type="ECO:0000256" key="1">
    <source>
        <dbReference type="ARBA" id="ARBA00004651"/>
    </source>
</evidence>
<dbReference type="AlphaFoldDB" id="A0A084U4D9"/>
<keyword evidence="6" id="KW-0598">Phosphotransferase system</keyword>
<evidence type="ECO:0000256" key="2">
    <source>
        <dbReference type="ARBA" id="ARBA00022448"/>
    </source>
</evidence>
<keyword evidence="8" id="KW-0418">Kinase</keyword>
<evidence type="ECO:0000256" key="8">
    <source>
        <dbReference type="ARBA" id="ARBA00022777"/>
    </source>
</evidence>
<dbReference type="GO" id="GO:0016301">
    <property type="term" value="F:kinase activity"/>
    <property type="evidence" value="ECO:0007669"/>
    <property type="project" value="UniProtKB-KW"/>
</dbReference>
<dbReference type="InterPro" id="IPR013013">
    <property type="entry name" value="PTS_EIIC_1"/>
</dbReference>
<evidence type="ECO:0000256" key="9">
    <source>
        <dbReference type="ARBA" id="ARBA00022989"/>
    </source>
</evidence>
<dbReference type="InterPro" id="IPR003352">
    <property type="entry name" value="PTS_EIIC"/>
</dbReference>
<dbReference type="RefSeq" id="WP_051790219.1">
    <property type="nucleotide sequence ID" value="NZ_AWQU01000059.1"/>
</dbReference>
<evidence type="ECO:0000259" key="15">
    <source>
        <dbReference type="PROSITE" id="PS51103"/>
    </source>
</evidence>
<protein>
    <submittedName>
        <fullName evidence="16">PTS system, N-acetylmannosamine-specific, IICBA components</fullName>
    </submittedName>
</protein>
<dbReference type="InterPro" id="IPR050429">
    <property type="entry name" value="PTS_Glucose_EIICBA"/>
</dbReference>
<feature type="domain" description="PTS EIIA type-1" evidence="13">
    <location>
        <begin position="651"/>
        <end position="755"/>
    </location>
</feature>
<feature type="transmembrane region" description="Helical" evidence="12">
    <location>
        <begin position="164"/>
        <end position="182"/>
    </location>
</feature>
<accession>A0A084U4D9</accession>
<keyword evidence="3" id="KW-1003">Cell membrane</keyword>
<dbReference type="Proteomes" id="UP000028523">
    <property type="component" value="Unassembled WGS sequence"/>
</dbReference>
<keyword evidence="9 12" id="KW-1133">Transmembrane helix</keyword>
<keyword evidence="7 12" id="KW-0812">Transmembrane</keyword>
<gene>
    <name evidence="16" type="ORF">P271_687</name>
</gene>
<dbReference type="PROSITE" id="PS51093">
    <property type="entry name" value="PTS_EIIA_TYPE_1"/>
    <property type="match status" value="1"/>
</dbReference>
<evidence type="ECO:0000256" key="5">
    <source>
        <dbReference type="ARBA" id="ARBA00022679"/>
    </source>
</evidence>
<dbReference type="NCBIfam" id="TIGR00830">
    <property type="entry name" value="PTBA"/>
    <property type="match status" value="1"/>
</dbReference>
<dbReference type="InterPro" id="IPR036878">
    <property type="entry name" value="Glu_permease_IIB"/>
</dbReference>
<proteinExistence type="predicted"/>
<comment type="caution">
    <text evidence="16">The sequence shown here is derived from an EMBL/GenBank/DDBJ whole genome shotgun (WGS) entry which is preliminary data.</text>
</comment>
<dbReference type="Gene3D" id="3.30.1360.60">
    <property type="entry name" value="Glucose permease domain IIB"/>
    <property type="match status" value="1"/>
</dbReference>
<sequence length="784" mass="86813">MKINTQENLKPKKNNIASVFGNLNKKRKENKGKVKDFFSQLSRGLMLPIAILPIAGLLLGISGAIGANLKNEGGMIAANILSAMSSVVFNILPLLFSVALTITFSKDRGASGFCSVLAYLVFCSFQLPFFQFDKTNTITSILWFHKDPEVIKSITTTTLGFTTLQTSIFGGIVVGLITSVIYNKVSKIKLPTALDFFSGIRLVPIVLIPLISLVALVFLIFWPWIGQLINIIGSGIQKAPYGTGGLLYGILGRSLQPFGLHHIPIILAFQTPFGGEISWNALNSALSANDIDMEKINVIHNSFGLNNQSISGDQNIWNFINGLPFNTLPIKLSDGSLQETPIFDWFTKTLNVYPGRYTQDYPTYIGVCMGIGAAIIFTSEKQNRKQVASIIGSSMVVSFLTGITEPLEYTFLFCAPLLYYIIYVPMSGFSYMFMELVGAHVGVGFARGFIDLVIYGAIPVLKGTKFYFAFVLAIAEGAITFLLFWLLIKKMNIQTPGRGSNNFKLIDKKTYQEMKDKNNKNKNEVDTKTIQIINALGSLENIENVTACATRLRVSLKSSNSLDVNKVKQLGSMGEVINNKSVQLIFGGEAAILSEKINDVIDSKIDISNINFENNNELIKNENVKSSEKKNNFIVYSPVDCQVITLDNVCDDAFKNKLLGDGVAIIPKSNEFYSIIEKGVLENCFDTKHCYIFKTDEGQNVMMHIGIDSVELNGIPFDVKIKEKEKVFLNKKITNVDLEKLSKSKSIQTPIVVCDMTKEMKIELLVKNNQNVKKGTPIYKVIYS</sequence>
<feature type="transmembrane region" description="Helical" evidence="12">
    <location>
        <begin position="75"/>
        <end position="100"/>
    </location>
</feature>
<keyword evidence="17" id="KW-1185">Reference proteome</keyword>
<evidence type="ECO:0000256" key="6">
    <source>
        <dbReference type="ARBA" id="ARBA00022683"/>
    </source>
</evidence>
<dbReference type="InterPro" id="IPR001996">
    <property type="entry name" value="PTS_IIB_1"/>
</dbReference>
<evidence type="ECO:0000313" key="17">
    <source>
        <dbReference type="Proteomes" id="UP000028523"/>
    </source>
</evidence>
<evidence type="ECO:0000256" key="4">
    <source>
        <dbReference type="ARBA" id="ARBA00022597"/>
    </source>
</evidence>
<feature type="transmembrane region" description="Helical" evidence="12">
    <location>
        <begin position="409"/>
        <end position="429"/>
    </location>
</feature>
<keyword evidence="5" id="KW-0808">Transferase</keyword>
<feature type="transmembrane region" description="Helical" evidence="12">
    <location>
        <begin position="112"/>
        <end position="130"/>
    </location>
</feature>
<comment type="subcellular location">
    <subcellularLocation>
        <location evidence="1">Cell membrane</location>
        <topology evidence="1">Multi-pass membrane protein</topology>
    </subcellularLocation>
</comment>
<dbReference type="GO" id="GO:0090563">
    <property type="term" value="F:protein-phosphocysteine-sugar phosphotransferase activity"/>
    <property type="evidence" value="ECO:0007669"/>
    <property type="project" value="TreeGrafter"/>
</dbReference>
<feature type="domain" description="PTS EIIC type-1" evidence="15">
    <location>
        <begin position="32"/>
        <end position="500"/>
    </location>
</feature>
<evidence type="ECO:0000259" key="13">
    <source>
        <dbReference type="PROSITE" id="PS51093"/>
    </source>
</evidence>
<dbReference type="InterPro" id="IPR011055">
    <property type="entry name" value="Dup_hybrid_motif"/>
</dbReference>
<dbReference type="Pfam" id="PF00367">
    <property type="entry name" value="PTS_EIIB"/>
    <property type="match status" value="1"/>
</dbReference>
<feature type="active site" description="Phosphocysteine intermediate; for EIIB activity" evidence="11">
    <location>
        <position position="548"/>
    </location>
</feature>
<feature type="transmembrane region" description="Helical" evidence="12">
    <location>
        <begin position="202"/>
        <end position="225"/>
    </location>
</feature>
<dbReference type="SUPFAM" id="SSF55604">
    <property type="entry name" value="Glucose permease domain IIB"/>
    <property type="match status" value="1"/>
</dbReference>
<keyword evidence="4" id="KW-0762">Sugar transport</keyword>
<dbReference type="Pfam" id="PF00358">
    <property type="entry name" value="PTS_EIIA_1"/>
    <property type="match status" value="1"/>
</dbReference>
<dbReference type="InterPro" id="IPR001127">
    <property type="entry name" value="PTS_EIIA_1_perm"/>
</dbReference>
<dbReference type="GO" id="GO:0009401">
    <property type="term" value="P:phosphoenolpyruvate-dependent sugar phosphotransferase system"/>
    <property type="evidence" value="ECO:0007669"/>
    <property type="project" value="UniProtKB-KW"/>
</dbReference>
<name>A0A084U4D9_MALIO</name>
<evidence type="ECO:0000256" key="12">
    <source>
        <dbReference type="SAM" id="Phobius"/>
    </source>
</evidence>
<feature type="transmembrane region" description="Helical" evidence="12">
    <location>
        <begin position="441"/>
        <end position="461"/>
    </location>
</feature>
<keyword evidence="10 12" id="KW-0472">Membrane</keyword>
<dbReference type="PROSITE" id="PS51103">
    <property type="entry name" value="PTS_EIIC_TYPE_1"/>
    <property type="match status" value="1"/>
</dbReference>
<organism evidence="16 17">
    <name type="scientific">Malacoplasma iowae DK-CPA</name>
    <dbReference type="NCBI Taxonomy" id="1394179"/>
    <lineage>
        <taxon>Bacteria</taxon>
        <taxon>Bacillati</taxon>
        <taxon>Mycoplasmatota</taxon>
        <taxon>Mycoplasmoidales</taxon>
        <taxon>Mycoplasmoidaceae</taxon>
        <taxon>Malacoplasma</taxon>
    </lineage>
</organism>
<dbReference type="GO" id="GO:0005886">
    <property type="term" value="C:plasma membrane"/>
    <property type="evidence" value="ECO:0007669"/>
    <property type="project" value="UniProtKB-SubCell"/>
</dbReference>
<feature type="domain" description="PTS EIIB type-1" evidence="14">
    <location>
        <begin position="526"/>
        <end position="607"/>
    </location>
</feature>
<evidence type="ECO:0000256" key="11">
    <source>
        <dbReference type="PROSITE-ProRule" id="PRU00421"/>
    </source>
</evidence>
<keyword evidence="2" id="KW-0813">Transport</keyword>
<evidence type="ECO:0000313" key="16">
    <source>
        <dbReference type="EMBL" id="KFB07825.1"/>
    </source>
</evidence>
<dbReference type="Gene3D" id="2.70.70.10">
    <property type="entry name" value="Glucose Permease (Domain IIA)"/>
    <property type="match status" value="1"/>
</dbReference>
<dbReference type="PROSITE" id="PS51098">
    <property type="entry name" value="PTS_EIIB_TYPE_1"/>
    <property type="match status" value="1"/>
</dbReference>
<evidence type="ECO:0000256" key="10">
    <source>
        <dbReference type="ARBA" id="ARBA00023136"/>
    </source>
</evidence>